<evidence type="ECO:0000256" key="7">
    <source>
        <dbReference type="ARBA" id="ARBA00023273"/>
    </source>
</evidence>
<dbReference type="InterPro" id="IPR002893">
    <property type="entry name" value="Znf_MYND"/>
</dbReference>
<protein>
    <submittedName>
        <fullName evidence="12">MYND-type domain-containing protein</fullName>
    </submittedName>
</protein>
<organism evidence="12">
    <name type="scientific">Soboliphyme baturini</name>
    <dbReference type="NCBI Taxonomy" id="241478"/>
    <lineage>
        <taxon>Eukaryota</taxon>
        <taxon>Metazoa</taxon>
        <taxon>Ecdysozoa</taxon>
        <taxon>Nematoda</taxon>
        <taxon>Enoplea</taxon>
        <taxon>Dorylaimia</taxon>
        <taxon>Dioctophymatida</taxon>
        <taxon>Dioctophymatoidea</taxon>
        <taxon>Soboliphymatidae</taxon>
        <taxon>Soboliphyme</taxon>
    </lineage>
</organism>
<feature type="domain" description="MYND-type" evidence="9">
    <location>
        <begin position="276"/>
        <end position="313"/>
    </location>
</feature>
<dbReference type="Gene3D" id="1.25.40.20">
    <property type="entry name" value="Ankyrin repeat-containing domain"/>
    <property type="match status" value="1"/>
</dbReference>
<dbReference type="Proteomes" id="UP000270296">
    <property type="component" value="Unassembled WGS sequence"/>
</dbReference>
<evidence type="ECO:0000256" key="3">
    <source>
        <dbReference type="ARBA" id="ARBA00022737"/>
    </source>
</evidence>
<evidence type="ECO:0000256" key="2">
    <source>
        <dbReference type="ARBA" id="ARBA00022723"/>
    </source>
</evidence>
<dbReference type="PROSITE" id="PS01360">
    <property type="entry name" value="ZF_MYND_1"/>
    <property type="match status" value="1"/>
</dbReference>
<evidence type="ECO:0000256" key="4">
    <source>
        <dbReference type="ARBA" id="ARBA00022771"/>
    </source>
</evidence>
<dbReference type="CDD" id="cd23020">
    <property type="entry name" value="zf-HIT"/>
    <property type="match status" value="1"/>
</dbReference>
<dbReference type="SUPFAM" id="SSF144232">
    <property type="entry name" value="HIT/MYND zinc finger-like"/>
    <property type="match status" value="1"/>
</dbReference>
<dbReference type="WBParaSite" id="SBAD_0000692101-mRNA-1">
    <property type="protein sequence ID" value="SBAD_0000692101-mRNA-1"/>
    <property type="gene ID" value="SBAD_0000692101"/>
</dbReference>
<evidence type="ECO:0000259" key="9">
    <source>
        <dbReference type="PROSITE" id="PS50865"/>
    </source>
</evidence>
<keyword evidence="7" id="KW-0966">Cell projection</keyword>
<keyword evidence="11" id="KW-1185">Reference proteome</keyword>
<proteinExistence type="predicted"/>
<dbReference type="SUPFAM" id="SSF48403">
    <property type="entry name" value="Ankyrin repeat"/>
    <property type="match status" value="1"/>
</dbReference>
<evidence type="ECO:0000256" key="5">
    <source>
        <dbReference type="ARBA" id="ARBA00022833"/>
    </source>
</evidence>
<evidence type="ECO:0000313" key="12">
    <source>
        <dbReference type="WBParaSite" id="SBAD_0000692101-mRNA-1"/>
    </source>
</evidence>
<evidence type="ECO:0000256" key="1">
    <source>
        <dbReference type="ARBA" id="ARBA00004316"/>
    </source>
</evidence>
<dbReference type="GO" id="GO:0042995">
    <property type="term" value="C:cell projection"/>
    <property type="evidence" value="ECO:0007669"/>
    <property type="project" value="UniProtKB-SubCell"/>
</dbReference>
<keyword evidence="6" id="KW-0040">ANK repeat</keyword>
<dbReference type="Gene3D" id="6.10.140.2220">
    <property type="match status" value="1"/>
</dbReference>
<dbReference type="PANTHER" id="PTHR24150:SF8">
    <property type="entry name" value="ANKYRIN REPEAT AND MYND DOMAIN-CONTAINING PROTEIN 2"/>
    <property type="match status" value="1"/>
</dbReference>
<evidence type="ECO:0000313" key="10">
    <source>
        <dbReference type="EMBL" id="VDP10517.1"/>
    </source>
</evidence>
<dbReference type="AlphaFoldDB" id="A0A183ISR3"/>
<gene>
    <name evidence="10" type="ORF">SBAD_LOCUS6660</name>
</gene>
<reference evidence="12" key="1">
    <citation type="submission" date="2016-06" db="UniProtKB">
        <authorList>
            <consortium name="WormBaseParasite"/>
        </authorList>
    </citation>
    <scope>IDENTIFICATION</scope>
</reference>
<accession>A0A183ISR3</accession>
<dbReference type="OrthoDB" id="412876at2759"/>
<sequence>MEEQAEDPKTKLFESIDKNDIAAVQDLLDTEKVKADCYKDVRNPDVCSLLLKAGAKLDVSNGIGRTATDLAAFTGQYRCICVLRNFIPFSDLEKYIISKGCGSSARLPPEIAALLYELLLSPNVHPVHVVLFLRHHPELRQYRKEVLYVTEDLMESLIKTSDCNEIMAFKFNIILHTLQEVFKFLEHDGENASKPDKDKLLTFAKSLLAVDASGKASHFNNFLIVAIQKFPFKQTVVYQQIVQETCTSSQDDCVPALDAINELVMGQCMATKETFCVSCGEPNSRLRCSSCKKDNYCSVECQKLHWFVHRRTCLKPSKTRAKDEPLAGQQLTAKATS</sequence>
<keyword evidence="2" id="KW-0479">Metal-binding</keyword>
<dbReference type="PROSITE" id="PS50865">
    <property type="entry name" value="ZF_MYND_2"/>
    <property type="match status" value="1"/>
</dbReference>
<evidence type="ECO:0000313" key="11">
    <source>
        <dbReference type="Proteomes" id="UP000270296"/>
    </source>
</evidence>
<dbReference type="Pfam" id="PF01753">
    <property type="entry name" value="zf-MYND"/>
    <property type="match status" value="1"/>
</dbReference>
<evidence type="ECO:0000256" key="6">
    <source>
        <dbReference type="ARBA" id="ARBA00023043"/>
    </source>
</evidence>
<dbReference type="GO" id="GO:0008270">
    <property type="term" value="F:zinc ion binding"/>
    <property type="evidence" value="ECO:0007669"/>
    <property type="project" value="UniProtKB-KW"/>
</dbReference>
<keyword evidence="5" id="KW-0862">Zinc</keyword>
<comment type="subcellular location">
    <subcellularLocation>
        <location evidence="1">Cell projection</location>
    </subcellularLocation>
</comment>
<keyword evidence="4 8" id="KW-0863">Zinc-finger</keyword>
<reference evidence="10 11" key="2">
    <citation type="submission" date="2018-11" db="EMBL/GenBank/DDBJ databases">
        <authorList>
            <consortium name="Pathogen Informatics"/>
        </authorList>
    </citation>
    <scope>NUCLEOTIDE SEQUENCE [LARGE SCALE GENOMIC DNA]</scope>
</reference>
<keyword evidence="3" id="KW-0677">Repeat</keyword>
<name>A0A183ISR3_9BILA</name>
<dbReference type="PANTHER" id="PTHR24150">
    <property type="entry name" value="ANKYRIN REPEAT AND MYND DOMAIN-CONTAINING PROTEIN 2"/>
    <property type="match status" value="1"/>
</dbReference>
<dbReference type="EMBL" id="UZAM01009932">
    <property type="protein sequence ID" value="VDP10517.1"/>
    <property type="molecule type" value="Genomic_DNA"/>
</dbReference>
<dbReference type="InterPro" id="IPR036770">
    <property type="entry name" value="Ankyrin_rpt-contain_sf"/>
</dbReference>
<dbReference type="InterPro" id="IPR052452">
    <property type="entry name" value="Ankyrin-MYND_dom_contain_2"/>
</dbReference>
<evidence type="ECO:0000256" key="8">
    <source>
        <dbReference type="PROSITE-ProRule" id="PRU00134"/>
    </source>
</evidence>